<evidence type="ECO:0000313" key="1">
    <source>
        <dbReference type="EMBL" id="ARO14432.1"/>
    </source>
</evidence>
<dbReference type="RefSeq" id="WP_157115632.1">
    <property type="nucleotide sequence ID" value="NZ_CP019937.1"/>
</dbReference>
<accession>A0A1W6NYW0</accession>
<reference evidence="1 2" key="1">
    <citation type="submission" date="2017-02" db="EMBL/GenBank/DDBJ databases">
        <title>Ketogulonicigenium robustum SPU B003 Genome sequencing and assembly.</title>
        <authorList>
            <person name="Li Y."/>
            <person name="Liu L."/>
            <person name="Wang C."/>
            <person name="Zhang M."/>
            <person name="Zhang T."/>
            <person name="Zhang Y."/>
        </authorList>
    </citation>
    <scope>NUCLEOTIDE SEQUENCE [LARGE SCALE GENOMIC DNA]</scope>
    <source>
        <strain evidence="1 2">SPU_B003</strain>
    </source>
</reference>
<dbReference type="AlphaFoldDB" id="A0A1W6NYW0"/>
<dbReference type="EMBL" id="CP019937">
    <property type="protein sequence ID" value="ARO14432.1"/>
    <property type="molecule type" value="Genomic_DNA"/>
</dbReference>
<proteinExistence type="predicted"/>
<protein>
    <submittedName>
        <fullName evidence="1">Uncharacterized protein</fullName>
    </submittedName>
</protein>
<name>A0A1W6NYW0_9RHOB</name>
<gene>
    <name evidence="1" type="ORF">BVG79_01086</name>
</gene>
<dbReference type="Proteomes" id="UP000242447">
    <property type="component" value="Chromosome"/>
</dbReference>
<sequence length="45" mass="4825">MMKPLQPTTPVTQGGDLPSVDLVIIIQQLVREIEALKAQVAALTP</sequence>
<dbReference type="KEGG" id="kro:BVG79_01086"/>
<organism evidence="1 2">
    <name type="scientific">Ketogulonicigenium robustum</name>
    <dbReference type="NCBI Taxonomy" id="92947"/>
    <lineage>
        <taxon>Bacteria</taxon>
        <taxon>Pseudomonadati</taxon>
        <taxon>Pseudomonadota</taxon>
        <taxon>Alphaproteobacteria</taxon>
        <taxon>Rhodobacterales</taxon>
        <taxon>Roseobacteraceae</taxon>
        <taxon>Ketogulonicigenium</taxon>
    </lineage>
</organism>
<keyword evidence="2" id="KW-1185">Reference proteome</keyword>
<evidence type="ECO:0000313" key="2">
    <source>
        <dbReference type="Proteomes" id="UP000242447"/>
    </source>
</evidence>